<keyword evidence="4" id="KW-0812">Transmembrane</keyword>
<dbReference type="OrthoDB" id="540503at2759"/>
<sequence>MDSVQLTDLFTVAHFIKARCDHGLKAGEVKNVKNYVFFEVEILDPKTRMQLCYLDKVCECGNFSIHLALNRLSCNVGVFTLLGFVQMTIWAREKHKAYLQEFREYPVLRSAIIPLFL</sequence>
<keyword evidence="8" id="KW-0472">Membrane</keyword>
<evidence type="ECO:0000259" key="9">
    <source>
        <dbReference type="Pfam" id="PF02544"/>
    </source>
</evidence>
<reference evidence="10 11" key="1">
    <citation type="journal article" date="2019" name="Genome Biol. Evol.">
        <title>Whole-Genome Sequencing of the Giant Devil Catfish, Bagarius yarrelli.</title>
        <authorList>
            <person name="Jiang W."/>
            <person name="Lv Y."/>
            <person name="Cheng L."/>
            <person name="Yang K."/>
            <person name="Chao B."/>
            <person name="Wang X."/>
            <person name="Li Y."/>
            <person name="Pan X."/>
            <person name="You X."/>
            <person name="Zhang Y."/>
            <person name="Yang J."/>
            <person name="Li J."/>
            <person name="Zhang X."/>
            <person name="Liu S."/>
            <person name="Sun C."/>
            <person name="Yang J."/>
            <person name="Shi Q."/>
        </authorList>
    </citation>
    <scope>NUCLEOTIDE SEQUENCE [LARGE SCALE GENOMIC DNA]</scope>
    <source>
        <strain evidence="10">JWS20170419001</strain>
        <tissue evidence="10">Muscle</tissue>
    </source>
</reference>
<dbReference type="InterPro" id="IPR001104">
    <property type="entry name" value="3-oxo-5_a-steroid_4-DH_C"/>
</dbReference>
<evidence type="ECO:0000256" key="6">
    <source>
        <dbReference type="ARBA" id="ARBA00023002"/>
    </source>
</evidence>
<evidence type="ECO:0000256" key="7">
    <source>
        <dbReference type="ARBA" id="ARBA00023098"/>
    </source>
</evidence>
<evidence type="ECO:0000256" key="4">
    <source>
        <dbReference type="ARBA" id="ARBA00022692"/>
    </source>
</evidence>
<keyword evidence="7" id="KW-0443">Lipid metabolism</keyword>
<feature type="domain" description="3-oxo-5-alpha-steroid 4-dehydrogenase C-terminal" evidence="9">
    <location>
        <begin position="65"/>
        <end position="116"/>
    </location>
</feature>
<dbReference type="GO" id="GO:0016020">
    <property type="term" value="C:membrane"/>
    <property type="evidence" value="ECO:0007669"/>
    <property type="project" value="UniProtKB-SubCell"/>
</dbReference>
<comment type="subcellular location">
    <subcellularLocation>
        <location evidence="1">Membrane</location>
        <topology evidence="1">Multi-pass membrane protein</topology>
    </subcellularLocation>
</comment>
<dbReference type="GO" id="GO:0016627">
    <property type="term" value="F:oxidoreductase activity, acting on the CH-CH group of donors"/>
    <property type="evidence" value="ECO:0007669"/>
    <property type="project" value="InterPro"/>
</dbReference>
<comment type="caution">
    <text evidence="10">The sequence shown here is derived from an EMBL/GenBank/DDBJ whole genome shotgun (WGS) entry which is preliminary data.</text>
</comment>
<evidence type="ECO:0000256" key="8">
    <source>
        <dbReference type="ARBA" id="ARBA00023136"/>
    </source>
</evidence>
<organism evidence="10 11">
    <name type="scientific">Bagarius yarrelli</name>
    <name type="common">Goonch</name>
    <name type="synonym">Bagrus yarrelli</name>
    <dbReference type="NCBI Taxonomy" id="175774"/>
    <lineage>
        <taxon>Eukaryota</taxon>
        <taxon>Metazoa</taxon>
        <taxon>Chordata</taxon>
        <taxon>Craniata</taxon>
        <taxon>Vertebrata</taxon>
        <taxon>Euteleostomi</taxon>
        <taxon>Actinopterygii</taxon>
        <taxon>Neopterygii</taxon>
        <taxon>Teleostei</taxon>
        <taxon>Ostariophysi</taxon>
        <taxon>Siluriformes</taxon>
        <taxon>Sisoridae</taxon>
        <taxon>Sisorinae</taxon>
        <taxon>Bagarius</taxon>
    </lineage>
</organism>
<evidence type="ECO:0000256" key="1">
    <source>
        <dbReference type="ARBA" id="ARBA00004141"/>
    </source>
</evidence>
<dbReference type="GO" id="GO:0042761">
    <property type="term" value="P:very long-chain fatty acid biosynthetic process"/>
    <property type="evidence" value="ECO:0007669"/>
    <property type="project" value="TreeGrafter"/>
</dbReference>
<dbReference type="PANTHER" id="PTHR10556:SF28">
    <property type="entry name" value="VERY-LONG-CHAIN ENOYL-COA REDUCTASE"/>
    <property type="match status" value="1"/>
</dbReference>
<dbReference type="EMBL" id="VCAZ01000001">
    <property type="protein sequence ID" value="TSK13581.1"/>
    <property type="molecule type" value="Genomic_DNA"/>
</dbReference>
<keyword evidence="11" id="KW-1185">Reference proteome</keyword>
<evidence type="ECO:0000313" key="11">
    <source>
        <dbReference type="Proteomes" id="UP000319801"/>
    </source>
</evidence>
<dbReference type="InterPro" id="IPR039357">
    <property type="entry name" value="SRD5A/TECR"/>
</dbReference>
<evidence type="ECO:0000256" key="3">
    <source>
        <dbReference type="ARBA" id="ARBA00022516"/>
    </source>
</evidence>
<proteinExistence type="inferred from homology"/>
<keyword evidence="3" id="KW-0444">Lipid biosynthesis</keyword>
<dbReference type="Pfam" id="PF02544">
    <property type="entry name" value="Steroid_dh"/>
    <property type="match status" value="1"/>
</dbReference>
<gene>
    <name evidence="10" type="ORF">Baya_0455</name>
</gene>
<protein>
    <submittedName>
        <fullName evidence="10">Very-long-chain enoyl-CoA reductase</fullName>
    </submittedName>
</protein>
<dbReference type="AlphaFoldDB" id="A0A556TIA6"/>
<comment type="similarity">
    <text evidence="2">Belongs to the steroid 5-alpha reductase family.</text>
</comment>
<evidence type="ECO:0000313" key="10">
    <source>
        <dbReference type="EMBL" id="TSK13581.1"/>
    </source>
</evidence>
<evidence type="ECO:0000256" key="5">
    <source>
        <dbReference type="ARBA" id="ARBA00022989"/>
    </source>
</evidence>
<name>A0A556TIA6_BAGYA</name>
<keyword evidence="5" id="KW-1133">Transmembrane helix</keyword>
<dbReference type="Proteomes" id="UP000319801">
    <property type="component" value="Unassembled WGS sequence"/>
</dbReference>
<evidence type="ECO:0000256" key="2">
    <source>
        <dbReference type="ARBA" id="ARBA00007742"/>
    </source>
</evidence>
<keyword evidence="6" id="KW-0560">Oxidoreductase</keyword>
<accession>A0A556TIA6</accession>
<dbReference type="PANTHER" id="PTHR10556">
    <property type="entry name" value="3-OXO-5-ALPHA-STEROID 4-DEHYDROGENASE"/>
    <property type="match status" value="1"/>
</dbReference>